<proteinExistence type="predicted"/>
<dbReference type="InterPro" id="IPR006558">
    <property type="entry name" value="LamG-like"/>
</dbReference>
<dbReference type="Gene3D" id="3.90.182.10">
    <property type="entry name" value="Toxin - Anthrax Protective Antigen,domain 1"/>
    <property type="match status" value="1"/>
</dbReference>
<organism evidence="5 6">
    <name type="scientific">Catenovulum sediminis</name>
    <dbReference type="NCBI Taxonomy" id="1740262"/>
    <lineage>
        <taxon>Bacteria</taxon>
        <taxon>Pseudomonadati</taxon>
        <taxon>Pseudomonadota</taxon>
        <taxon>Gammaproteobacteria</taxon>
        <taxon>Alteromonadales</taxon>
        <taxon>Alteromonadaceae</taxon>
        <taxon>Catenovulum</taxon>
    </lineage>
</organism>
<gene>
    <name evidence="5" type="ORF">ABS311_14340</name>
</gene>
<dbReference type="PROSITE" id="PS51820">
    <property type="entry name" value="PA14"/>
    <property type="match status" value="2"/>
</dbReference>
<keyword evidence="1 3" id="KW-0732">Signal</keyword>
<evidence type="ECO:0000313" key="6">
    <source>
        <dbReference type="Proteomes" id="UP001467690"/>
    </source>
</evidence>
<dbReference type="InterPro" id="IPR037524">
    <property type="entry name" value="PA14/GLEYA"/>
</dbReference>
<dbReference type="Pfam" id="PF07691">
    <property type="entry name" value="PA14"/>
    <property type="match status" value="2"/>
</dbReference>
<dbReference type="Gene3D" id="2.60.120.380">
    <property type="match status" value="1"/>
</dbReference>
<dbReference type="SUPFAM" id="SSF49899">
    <property type="entry name" value="Concanavalin A-like lectins/glucanases"/>
    <property type="match status" value="1"/>
</dbReference>
<dbReference type="SMART" id="SM00758">
    <property type="entry name" value="PA14"/>
    <property type="match status" value="2"/>
</dbReference>
<evidence type="ECO:0000256" key="3">
    <source>
        <dbReference type="SAM" id="SignalP"/>
    </source>
</evidence>
<dbReference type="SMART" id="SM00560">
    <property type="entry name" value="LamGL"/>
    <property type="match status" value="1"/>
</dbReference>
<protein>
    <submittedName>
        <fullName evidence="5">PA14 domain-containing protein</fullName>
    </submittedName>
</protein>
<dbReference type="Proteomes" id="UP001467690">
    <property type="component" value="Unassembled WGS sequence"/>
</dbReference>
<keyword evidence="6" id="KW-1185">Reference proteome</keyword>
<feature type="domain" description="PA14" evidence="4">
    <location>
        <begin position="1754"/>
        <end position="1890"/>
    </location>
</feature>
<dbReference type="Gene3D" id="2.60.120.200">
    <property type="match status" value="1"/>
</dbReference>
<dbReference type="SUPFAM" id="SSF56988">
    <property type="entry name" value="Anthrax protective antigen"/>
    <property type="match status" value="2"/>
</dbReference>
<keyword evidence="2" id="KW-1015">Disulfide bond</keyword>
<dbReference type="InterPro" id="IPR011658">
    <property type="entry name" value="PA14_dom"/>
</dbReference>
<feature type="signal peptide" evidence="3">
    <location>
        <begin position="1"/>
        <end position="31"/>
    </location>
</feature>
<evidence type="ECO:0000256" key="1">
    <source>
        <dbReference type="ARBA" id="ARBA00022729"/>
    </source>
</evidence>
<feature type="domain" description="PA14" evidence="4">
    <location>
        <begin position="1897"/>
        <end position="2035"/>
    </location>
</feature>
<reference evidence="5 6" key="1">
    <citation type="submission" date="2024-06" db="EMBL/GenBank/DDBJ databases">
        <authorList>
            <person name="Chen R.Y."/>
        </authorList>
    </citation>
    <scope>NUCLEOTIDE SEQUENCE [LARGE SCALE GENOMIC DNA]</scope>
    <source>
        <strain evidence="5 6">D2</strain>
    </source>
</reference>
<dbReference type="Pfam" id="PF13385">
    <property type="entry name" value="Laminin_G_3"/>
    <property type="match status" value="1"/>
</dbReference>
<feature type="chain" id="PRO_5045374761" evidence="3">
    <location>
        <begin position="32"/>
        <end position="3759"/>
    </location>
</feature>
<evidence type="ECO:0000256" key="2">
    <source>
        <dbReference type="ARBA" id="ARBA00023157"/>
    </source>
</evidence>
<evidence type="ECO:0000313" key="5">
    <source>
        <dbReference type="EMBL" id="MER2493059.1"/>
    </source>
</evidence>
<dbReference type="InterPro" id="IPR013320">
    <property type="entry name" value="ConA-like_dom_sf"/>
</dbReference>
<accession>A0ABV1RJF1</accession>
<dbReference type="RefSeq" id="WP_350402427.1">
    <property type="nucleotide sequence ID" value="NZ_JBELOE010000239.1"/>
</dbReference>
<evidence type="ECO:0000259" key="4">
    <source>
        <dbReference type="PROSITE" id="PS51820"/>
    </source>
</evidence>
<dbReference type="EMBL" id="JBELOE010000239">
    <property type="protein sequence ID" value="MER2493059.1"/>
    <property type="molecule type" value="Genomic_DNA"/>
</dbReference>
<comment type="caution">
    <text evidence="5">The sequence shown here is derived from an EMBL/GenBank/DDBJ whole genome shotgun (WGS) entry which is preliminary data.</text>
</comment>
<name>A0ABV1RJF1_9ALTE</name>
<sequence>MNKIYKLTVKFVGSMLNVFLLLLTVLHSANAATPYINEITGGQIHDIGYDDAGNMYAVVYNEGNIINVSGQSFVVTQTGVSLAKFSPAGELSIFQDLGTSFRSTDSNKKLKLLVSSQGLELLSSKGSNSGDYLHRYSFELKHSKTHWYSTDASYAATNFAINASGNPIEIGESTVKKSSAVGDYSLTKPTLKLSNNNKKTSTFGVKKRYYNEKSVPDSEPTLFDVHIPMQAAAVLTDESGDIYSFYGTEQLSHGTQAVGNNSPAMDLSSIVSNLSRSYNIDNGGDAYSSIGWHTIVKNAHSNNWHNCTNVDVKGVRQEFTSGHVSCIAWNRYPLLNSGDDGHYNRVDGLLKFPVSGDYKFEISDIDDWAKVVIDRNSSKQVEGKIGETKSATYTLDAGFHFITLEHRDTEGGGKRVRLKIYDSSDQVIFNNLLEWNANSAQDRLSGSIATWYWPNFLPENDTAYYTDGNAKWSEVEISGLNSALRSNEAFRPHEYSSNNTGRTFISKRNSNGDLIKIKARKEEVPVDAIYANSRIYVLSKMVVTNNSSNATSPVKATGFKLYALDASLNQVANSEATFELQNGAEYKGQAMALNKDSNGNIYLMATLETGVTADFKTGSSIKFGNITTGQRTFFVSKLDSNLNWVWVTQPEGFTGNLPANAAFTGGLSIQETSGEVYVSGYFKNGKLTLRDSSGDDANLIAGDANKSFVIALNNQGEWATRATVSIESKYDNNLVYPGVGNFSYVKGSTVEVSAPNQYYIDKNGQVLYQVDSSGNFILDDANQKILVSDPNDTRAVTRYTCTGYDLEDQVVSGQACRYAFTFNSNVSIKFNWQVEHLLDLKTNITTLGDYTLAQPNPQPTIGRHWIEEGEQLTLQVNGAVVDTSNNNKRVLLNDIGVKVLDNRKSYSPFTDSGASVTFVGDRIGTPRIDLPNMEKAVFDGDFTIEFWVNPHENSTLYGNRVLEISASTGANGAFANNLILGLNGSDKKPEFYILNSELDPKDHFPRVLATQSLTDNEWQHIALTYDRSETTATFYINGQFAGARYDMPLPRSIDRDLSYLGNTLWYDALNKYTKNFSIDEFRVWREARSQTQIRNNMNHAFSSRQANLEYYLKFDEAKNPLASTLANNTESASVIGLNSGAEFISSDVSLPLDFIPGDQRQQPLSLNFNAPLQVTYNWQTQYAIDLNTTASKYEDLVRIQTLQSGKVVRLEQNAGKYWVDEFEHVRLLMPAASGLNQLKGWLYGRGLPNGLAESGDLSKLNNNTTVIDGKTYYFIDIDNLSNAVSLAWEMEILTLKANYNIGSAVSLAEIIEHNLTDAKIGSAVSQLKQTLTSNGRLNVAPFNGFIISGNADTYQDMYLWADYEDKIYPLIPGKYSLEWSVNEPVQGGSAETFRVEITSNWPVASHYDYVIDTPAVWLDRSILDTWAFVKLAYTEVESNNSIVEVDKFIFESSSDPVPKTSEVNKKSTLVFTCSDKNLAAGETASPAIGDINNEPVCVRVVSLISQSMVHSNASAPIGDVLVDSEHTAPHSGYIENDLARYNSNIYQPELLTGPIIPVNKNFISGNPEHLFEVFWYKNYQYENVYEAVYWPFKKVRYDIRWPEKLNGNDDPQALQRIVIASRVGSDGKDGLRIAEQEKFAPTKFEDVSIYNQPNPALAGFNPNEEHALIEASYRYRTESPRPPAAFALRNDLNVTTADESYTSHPYVLVQYKDNSFTPAAYRMKVYKVEMEDPATFHSANQASGNESLDKQLKTLTAGLTATYFAEPSLSNAIHRGTVSRLNITTEQLDSAVPNDKVGVRYEGVIIGQQSGDHLFNLEYDDRIRLWIDDELLVDDWNNGGVRSKVFNKTLNQNQVYKLKVEYYDDTSNTQLSLSWRLPSETTLQTIPSSVMKSHALTTQQGFIASYFNNKTLSGNPTSVERVQNIGFSTGGSIGHGLGHDNFSVRYTGQIVPEVSGEYTLVARADDGVNLWLDGKQVISSWIDSGPFDRKYKVSLEANTAYDIRLEYYEHGGGAELFFRWIKPSQTAQNLVQGTEVVSASLDVLPAIEITTGSSVSGGSAEEQQAYTFTYPMKAGEPVVAPYPLNVVQGVQIPGLNWGHQGSTPAQNVYWEDHKGQAWAISGGGRLFSYQWYPMQPDFWWPADTQLCFDKSQPADFKGRKISTKNDVNLTCQAVADGTLLPFSQVVEGENREIAISFDTSWPQELPILKAGETLTYSGGEAEEDGIAENGLPGVLAFAAGQIIYDDVNKLMGLNAGYSSDKRYSARLAQVLEKRTVKWPTGGTEFSKIPEFDLSQKMVKQERGLYYFTDLPAHLQNRIYYDPLTKELAVQGFLDGKTLGDDTLTAAPGAIYSLLPNILTSEEVAVVKSLTDNATFAQVVDQLYALSRNPSKLTGIDYGIGIEVAQNPEGSLKTDTYIHTASLGSGLALMPSAAMLDPNSNAPDITYVTVAENNHADLGSAPVALHIVKLVKANKFRGEIDVLMPPNVFDEKVVLRHTADFGANGTDMVYEWKYRADDGLEKAPPDQAPSDWKPFSLPNNGLGQNQIALQGATAALLADNLFFTRYRHKDCQPSNNADCWSDWAGAANNNPAKNVYKAQLSEGWVKRVIDRVNLFEARISDFYSSDSPATYSSMLQQAGQRYNGAVALNADQDVIENVGLIQLYQTVLERAKLLSIEASQPTSNSSVNNALQLAATRLAQLYTLLANEAYVDALDPSIGFTTESEAYGSVAPSIFTFKNQMPSLLQEELSLLRGRSEFGASPAFNRLIWNFTIGDGEVAYALNYNIKDVDGSGLVDEDDARVLYPQGHGDAWGHYTMALRYYYDLMQNGNFKWTPRGEKVLIDGVTVDVDFQDEQRFAEIAAARAKTGRDIVDMTYRASYVEDENGQWQGYKDRNTERSWGVSEWAQRASTGAYFDWLMANNMLPAKDSDYTDSADIRKVDRSTVPEIQQISSQAQNIYALAASADKGQNPLGVAPDIVPFDVDPVRVDRNYNNPATHFEQVAERAEQALENAFKVYDYANVQKNRIREVADTAQDMLQQAQDQDRDFKSRLIEIFGTPYEGTIGSGKVYAPGYDGPDLYFYQYVDVTDITNEVAPVANSNGQTFDNVLTGHFKSRTTSIGDISDIDAVNSVVASNAIQIEYPVTAGTYGFDAPASWGIRRAPGKLQEALSEILVAQANFNQAADQYDDLIQDMEFQVGQIYAQKAFQDNVINVRNEAIDDTLTFNAVIGTLKTTQSAMNETRDFLRHTSALAADALPKSAGLSVDVGAPGRAAIYASWAIADPILSVANIAAEGAIVATESEKELKAMEHELEIEKAGYDFETQQQLREVEYSLTTQEPYLRVEMYKKREILRQAGEKYRTVLAEGLRLLEEREALNKRIAAKAQGERYKDMTFRMGQYEALQKYRAAFDLASRYIYMAARVYDYETNLSENDPASAKHMLSQIVKERTLGEQSLNGAVSGQGGLSEILSTLKINFDVLKTQMGFNNPQTESGRFSLRHGLFRIANDDNSTEDDKLWRNTLAKYKQNNLWDVPEFRRFARNFAPESAGVQPGLVIPFSSTIEFGKNFFGWPLSGGDFAYDASNFATKVRSVGVWFDNYNNAALSTTPRVYLIPVGMDIMYVPDSVELDTREWSVIDQVIPVPLPARDSDLNNSAWIPSADSLSGSFDKIRRHSSFRAYHDSGSFNETDMTYSSRLIGRSVWNTKWLLIIPGGTFLADSEDGMDTFIYGQKIPGQNTVLRDGNGVTDIKLFFQTYSYSGN</sequence>